<dbReference type="PANTHER" id="PTHR33478:SF1">
    <property type="entry name" value="EXTRACELLULAR METALLOPROTEINASE MEP"/>
    <property type="match status" value="1"/>
</dbReference>
<gene>
    <name evidence="15" type="ORF">BDQ12DRAFT_682871</name>
</gene>
<accession>A0A5C3M5A2</accession>
<evidence type="ECO:0000256" key="12">
    <source>
        <dbReference type="PIRSR" id="PIRSR601842-2"/>
    </source>
</evidence>
<keyword evidence="3 13" id="KW-0964">Secreted</keyword>
<evidence type="ECO:0000256" key="3">
    <source>
        <dbReference type="ARBA" id="ARBA00022525"/>
    </source>
</evidence>
<keyword evidence="6 13" id="KW-0732">Signal</keyword>
<name>A0A5C3M5A2_9AGAR</name>
<evidence type="ECO:0000313" key="16">
    <source>
        <dbReference type="Proteomes" id="UP000308652"/>
    </source>
</evidence>
<dbReference type="GO" id="GO:0005615">
    <property type="term" value="C:extracellular space"/>
    <property type="evidence" value="ECO:0007669"/>
    <property type="project" value="InterPro"/>
</dbReference>
<reference evidence="15 16" key="1">
    <citation type="journal article" date="2019" name="Nat. Ecol. Evol.">
        <title>Megaphylogeny resolves global patterns of mushroom evolution.</title>
        <authorList>
            <person name="Varga T."/>
            <person name="Krizsan K."/>
            <person name="Foldi C."/>
            <person name="Dima B."/>
            <person name="Sanchez-Garcia M."/>
            <person name="Sanchez-Ramirez S."/>
            <person name="Szollosi G.J."/>
            <person name="Szarkandi J.G."/>
            <person name="Papp V."/>
            <person name="Albert L."/>
            <person name="Andreopoulos W."/>
            <person name="Angelini C."/>
            <person name="Antonin V."/>
            <person name="Barry K.W."/>
            <person name="Bougher N.L."/>
            <person name="Buchanan P."/>
            <person name="Buyck B."/>
            <person name="Bense V."/>
            <person name="Catcheside P."/>
            <person name="Chovatia M."/>
            <person name="Cooper J."/>
            <person name="Damon W."/>
            <person name="Desjardin D."/>
            <person name="Finy P."/>
            <person name="Geml J."/>
            <person name="Haridas S."/>
            <person name="Hughes K."/>
            <person name="Justo A."/>
            <person name="Karasinski D."/>
            <person name="Kautmanova I."/>
            <person name="Kiss B."/>
            <person name="Kocsube S."/>
            <person name="Kotiranta H."/>
            <person name="LaButti K.M."/>
            <person name="Lechner B.E."/>
            <person name="Liimatainen K."/>
            <person name="Lipzen A."/>
            <person name="Lukacs Z."/>
            <person name="Mihaltcheva S."/>
            <person name="Morgado L.N."/>
            <person name="Niskanen T."/>
            <person name="Noordeloos M.E."/>
            <person name="Ohm R.A."/>
            <person name="Ortiz-Santana B."/>
            <person name="Ovrebo C."/>
            <person name="Racz N."/>
            <person name="Riley R."/>
            <person name="Savchenko A."/>
            <person name="Shiryaev A."/>
            <person name="Soop K."/>
            <person name="Spirin V."/>
            <person name="Szebenyi C."/>
            <person name="Tomsovsky M."/>
            <person name="Tulloss R.E."/>
            <person name="Uehling J."/>
            <person name="Grigoriev I.V."/>
            <person name="Vagvolgyi C."/>
            <person name="Papp T."/>
            <person name="Martin F.M."/>
            <person name="Miettinen O."/>
            <person name="Hibbett D.S."/>
            <person name="Nagy L.G."/>
        </authorList>
    </citation>
    <scope>NUCLEOTIDE SEQUENCE [LARGE SCALE GENOMIC DNA]</scope>
    <source>
        <strain evidence="15 16">CBS 166.37</strain>
    </source>
</reference>
<dbReference type="InterPro" id="IPR027268">
    <property type="entry name" value="Peptidase_M4/M1_CTD_sf"/>
</dbReference>
<keyword evidence="9 13" id="KW-0482">Metalloprotease</keyword>
<protein>
    <recommendedName>
        <fullName evidence="13">Extracellular metalloproteinase</fullName>
        <ecNumber evidence="13">3.4.24.-</ecNumber>
    </recommendedName>
    <alternativeName>
        <fullName evidence="13">Fungalysin</fullName>
    </alternativeName>
</protein>
<dbReference type="Pfam" id="PF02128">
    <property type="entry name" value="Peptidase_M36"/>
    <property type="match status" value="1"/>
</dbReference>
<dbReference type="EC" id="3.4.24.-" evidence="13"/>
<comment type="similarity">
    <text evidence="2 13">Belongs to the peptidase M36 family.</text>
</comment>
<feature type="chain" id="PRO_5023045286" description="Extracellular metalloproteinase" evidence="13">
    <location>
        <begin position="19"/>
        <end position="765"/>
    </location>
</feature>
<dbReference type="GO" id="GO:0006508">
    <property type="term" value="P:proteolysis"/>
    <property type="evidence" value="ECO:0007669"/>
    <property type="project" value="UniProtKB-KW"/>
</dbReference>
<keyword evidence="4 13" id="KW-0645">Protease</keyword>
<dbReference type="InterPro" id="IPR011096">
    <property type="entry name" value="FTP_domain"/>
</dbReference>
<evidence type="ECO:0000256" key="9">
    <source>
        <dbReference type="ARBA" id="ARBA00023049"/>
    </source>
</evidence>
<sequence length="765" mass="84260">MRCSLRALLVASASLNYAIPVNGLAKSLSFGGVSPRVEFTSLNGDFSYIGQKAADLDPIDVATRFAEEHLATSSSFYVRPDSYTDANTGVTHVYLRQIANGLEVVDGNININVKDGVVISHGNSFYIGDVAKPSYSSLGESNYDQEIMSPPSKASIVASSDLRADTFGHAEVASIKSALLQFMTLAAPSEFLHRLTLDRDNLFNKMIVSREDMTSQSTEERCVFTVANVPGSINLVKGYMAYAQVANEEGTAEGLELVWKFEIEMQNNWYETAVSVQSPYPIVSVVDWAFDLNVPRAQSGRPIRPSPRHPYSSSTLGPKPIGFSYNVLPFGVNDPSEGPHVLTEERLDTIASPLGWHSLPFANDPSGVPSNGDVYRNTSTTWGNNVFAQENWEGKDQWMNNFRPEHNENKSFNFVYDPKETDKSDALDEARKYVNVSITHLFYTINIVHDLFYRYGFDEASGNFQQYNFGRGGAENDGIIANTQDGSGMNNANFKTPPDGQNPICRMYLWDSAIPFRDGTFDVGVMVHEVAHGLSSRLTGGPANAACIAFGESSMMGEGWSDFIATMIRSQPNVTDYLTGVWVGNKPEGMRHYPYSLNETTNPLMYKIMDKPLYKEVHNGGEVWAEMLWIVAQDLVAKHGYGTSLFPPAPLEDGTVPDGDFYRPVEYNVDGTPKARVPKYGNSLMMQLVISGMKLQPCRPSFFDARNAIIQADQLLTGGENMCTLWKGFAKRGLGRDAKYVGKNPAGGGTRTNGFAIPPECLEKS</sequence>
<comment type="cofactor">
    <cofactor evidence="12">
        <name>Zn(2+)</name>
        <dbReference type="ChEBI" id="CHEBI:29105"/>
    </cofactor>
    <text evidence="12">Binds 1 zinc ion per subunit.</text>
</comment>
<keyword evidence="8 12" id="KW-0862">Zinc</keyword>
<evidence type="ECO:0000256" key="2">
    <source>
        <dbReference type="ARBA" id="ARBA00006006"/>
    </source>
</evidence>
<proteinExistence type="inferred from homology"/>
<dbReference type="GO" id="GO:0008270">
    <property type="term" value="F:zinc ion binding"/>
    <property type="evidence" value="ECO:0007669"/>
    <property type="project" value="InterPro"/>
</dbReference>
<keyword evidence="10 13" id="KW-0865">Zymogen</keyword>
<evidence type="ECO:0000256" key="8">
    <source>
        <dbReference type="ARBA" id="ARBA00022833"/>
    </source>
</evidence>
<dbReference type="OrthoDB" id="3227768at2759"/>
<feature type="binding site" evidence="12">
    <location>
        <position position="558"/>
    </location>
    <ligand>
        <name>Zn(2+)</name>
        <dbReference type="ChEBI" id="CHEBI:29105"/>
        <note>catalytic</note>
    </ligand>
</feature>
<evidence type="ECO:0000259" key="14">
    <source>
        <dbReference type="Pfam" id="PF07504"/>
    </source>
</evidence>
<dbReference type="Proteomes" id="UP000308652">
    <property type="component" value="Unassembled WGS sequence"/>
</dbReference>
<dbReference type="Gene3D" id="3.10.170.10">
    <property type="match status" value="1"/>
</dbReference>
<feature type="domain" description="FTP" evidence="14">
    <location>
        <begin position="81"/>
        <end position="125"/>
    </location>
</feature>
<dbReference type="CDD" id="cd09596">
    <property type="entry name" value="M36"/>
    <property type="match status" value="1"/>
</dbReference>
<feature type="active site" evidence="11">
    <location>
        <position position="529"/>
    </location>
</feature>
<evidence type="ECO:0000256" key="6">
    <source>
        <dbReference type="ARBA" id="ARBA00022729"/>
    </source>
</evidence>
<dbReference type="AlphaFoldDB" id="A0A5C3M5A2"/>
<dbReference type="PANTHER" id="PTHR33478">
    <property type="entry name" value="EXTRACELLULAR METALLOPROTEINASE MEP"/>
    <property type="match status" value="1"/>
</dbReference>
<dbReference type="EMBL" id="ML213601">
    <property type="protein sequence ID" value="TFK39018.1"/>
    <property type="molecule type" value="Genomic_DNA"/>
</dbReference>
<keyword evidence="7 13" id="KW-0378">Hydrolase</keyword>
<dbReference type="GO" id="GO:0004222">
    <property type="term" value="F:metalloendopeptidase activity"/>
    <property type="evidence" value="ECO:0007669"/>
    <property type="project" value="InterPro"/>
</dbReference>
<evidence type="ECO:0000256" key="5">
    <source>
        <dbReference type="ARBA" id="ARBA00022723"/>
    </source>
</evidence>
<dbReference type="InterPro" id="IPR050371">
    <property type="entry name" value="Fungal_virulence_M36"/>
</dbReference>
<comment type="subcellular location">
    <subcellularLocation>
        <location evidence="1 13">Secreted</location>
    </subcellularLocation>
</comment>
<dbReference type="Pfam" id="PF07504">
    <property type="entry name" value="FTP"/>
    <property type="match status" value="1"/>
</dbReference>
<evidence type="ECO:0000256" key="13">
    <source>
        <dbReference type="RuleBase" id="RU364017"/>
    </source>
</evidence>
<dbReference type="SUPFAM" id="SSF55486">
    <property type="entry name" value="Metalloproteases ('zincins'), catalytic domain"/>
    <property type="match status" value="1"/>
</dbReference>
<feature type="signal peptide" evidence="13">
    <location>
        <begin position="1"/>
        <end position="18"/>
    </location>
</feature>
<feature type="binding site" evidence="12">
    <location>
        <position position="528"/>
    </location>
    <ligand>
        <name>Zn(2+)</name>
        <dbReference type="ChEBI" id="CHEBI:29105"/>
        <note>catalytic</note>
    </ligand>
</feature>
<feature type="binding site" evidence="12">
    <location>
        <position position="532"/>
    </location>
    <ligand>
        <name>Zn(2+)</name>
        <dbReference type="ChEBI" id="CHEBI:29105"/>
        <note>catalytic</note>
    </ligand>
</feature>
<evidence type="ECO:0000256" key="1">
    <source>
        <dbReference type="ARBA" id="ARBA00004613"/>
    </source>
</evidence>
<organism evidence="15 16">
    <name type="scientific">Crucibulum laeve</name>
    <dbReference type="NCBI Taxonomy" id="68775"/>
    <lineage>
        <taxon>Eukaryota</taxon>
        <taxon>Fungi</taxon>
        <taxon>Dikarya</taxon>
        <taxon>Basidiomycota</taxon>
        <taxon>Agaricomycotina</taxon>
        <taxon>Agaricomycetes</taxon>
        <taxon>Agaricomycetidae</taxon>
        <taxon>Agaricales</taxon>
        <taxon>Agaricineae</taxon>
        <taxon>Nidulariaceae</taxon>
        <taxon>Crucibulum</taxon>
    </lineage>
</organism>
<evidence type="ECO:0000313" key="15">
    <source>
        <dbReference type="EMBL" id="TFK39018.1"/>
    </source>
</evidence>
<evidence type="ECO:0000256" key="11">
    <source>
        <dbReference type="PIRSR" id="PIRSR601842-1"/>
    </source>
</evidence>
<evidence type="ECO:0000256" key="7">
    <source>
        <dbReference type="ARBA" id="ARBA00022801"/>
    </source>
</evidence>
<dbReference type="InterPro" id="IPR001842">
    <property type="entry name" value="Peptidase_M36"/>
</dbReference>
<keyword evidence="5 12" id="KW-0479">Metal-binding</keyword>
<keyword evidence="16" id="KW-1185">Reference proteome</keyword>
<evidence type="ECO:0000256" key="10">
    <source>
        <dbReference type="ARBA" id="ARBA00023145"/>
    </source>
</evidence>
<evidence type="ECO:0000256" key="4">
    <source>
        <dbReference type="ARBA" id="ARBA00022670"/>
    </source>
</evidence>
<dbReference type="Gene3D" id="1.10.390.10">
    <property type="entry name" value="Neutral Protease Domain 2"/>
    <property type="match status" value="1"/>
</dbReference>